<dbReference type="Proteomes" id="UP001467674">
    <property type="component" value="Unassembled WGS sequence"/>
</dbReference>
<keyword evidence="2" id="KW-1185">Reference proteome</keyword>
<keyword evidence="1" id="KW-0540">Nuclease</keyword>
<protein>
    <submittedName>
        <fullName evidence="1">Eco47II family restriction endonuclease</fullName>
        <ecNumber evidence="1">3.1.21.-</ecNumber>
    </submittedName>
</protein>
<keyword evidence="1" id="KW-0255">Endonuclease</keyword>
<evidence type="ECO:0000313" key="1">
    <source>
        <dbReference type="EMBL" id="MER3123292.1"/>
    </source>
</evidence>
<comment type="caution">
    <text evidence="1">The sequence shown here is derived from an EMBL/GenBank/DDBJ whole genome shotgun (WGS) entry which is preliminary data.</text>
</comment>
<dbReference type="GO" id="GO:0016787">
    <property type="term" value="F:hydrolase activity"/>
    <property type="evidence" value="ECO:0007669"/>
    <property type="project" value="UniProtKB-KW"/>
</dbReference>
<accession>A0ABV1S9R5</accession>
<dbReference type="EMBL" id="JBEOME010000015">
    <property type="protein sequence ID" value="MER3123292.1"/>
    <property type="molecule type" value="Genomic_DNA"/>
</dbReference>
<sequence>MSNGYLSYITDNDLFDCIEFLYNEYEKALQGIDYDKFFKNRIDTFKMTFDKAVNNLNEQSWLAAELQRQVEKTITNHVGTFHEMLIGKIDGYTNYPVGNSYDVAKDDNTIFAEIKNKHNTVTGTHIVSLFNKIKGYADQYPNATCYYVRIIDTASRDEVWSFRSGPENPDTKKKPLYEHPRIRIISGDKFYKLVTGVDDAFKQLCEIIPTAIEEWISTKHAKQGSSMGLFAELHFQSKKNERSLFEEIIHINYPLSRYIGF</sequence>
<gene>
    <name evidence="1" type="ORF">ABQG71_19190</name>
</gene>
<name>A0ABV1S9R5_BACAB</name>
<proteinExistence type="predicted"/>
<dbReference type="Pfam" id="PF09553">
    <property type="entry name" value="RE_Eco47II"/>
    <property type="match status" value="1"/>
</dbReference>
<reference evidence="1 2" key="1">
    <citation type="submission" date="2024-06" db="EMBL/GenBank/DDBJ databases">
        <title>Construction of an artificial bacterial consortium using nitrogen cycle bacteria from Cuatro Cienegas Basin and a mangrove forest.</title>
        <authorList>
            <person name="Aguilera-Najera D."/>
            <person name="Marquez-Cianci L."/>
            <person name="Martinez-Perez E."/>
            <person name="Rosas-Barrera M."/>
            <person name="Rodriguez-Cruz U.E."/>
            <person name="Tapia-Lopez R."/>
            <person name="Eguiarte L.E."/>
            <person name="Souza-Saldivar V."/>
        </authorList>
    </citation>
    <scope>NUCLEOTIDE SEQUENCE [LARGE SCALE GENOMIC DNA]</scope>
    <source>
        <strain evidence="1 2">S14-15</strain>
    </source>
</reference>
<organism evidence="1 2">
    <name type="scientific">Bacillus altitudinis</name>
    <dbReference type="NCBI Taxonomy" id="293387"/>
    <lineage>
        <taxon>Bacteria</taxon>
        <taxon>Bacillati</taxon>
        <taxon>Bacillota</taxon>
        <taxon>Bacilli</taxon>
        <taxon>Bacillales</taxon>
        <taxon>Bacillaceae</taxon>
        <taxon>Bacillus</taxon>
    </lineage>
</organism>
<dbReference type="InterPro" id="IPR019057">
    <property type="entry name" value="Restrct_endonuc_II_Eco47II"/>
</dbReference>
<dbReference type="GO" id="GO:0004519">
    <property type="term" value="F:endonuclease activity"/>
    <property type="evidence" value="ECO:0007669"/>
    <property type="project" value="UniProtKB-KW"/>
</dbReference>
<evidence type="ECO:0000313" key="2">
    <source>
        <dbReference type="Proteomes" id="UP001467674"/>
    </source>
</evidence>
<dbReference type="EC" id="3.1.21.-" evidence="1"/>
<keyword evidence="1" id="KW-0378">Hydrolase</keyword>